<reference evidence="2 3" key="1">
    <citation type="submission" date="2013-09" db="EMBL/GenBank/DDBJ databases">
        <title>Corchorus capsularis genome sequencing.</title>
        <authorList>
            <person name="Alam M."/>
            <person name="Haque M.S."/>
            <person name="Islam M.S."/>
            <person name="Emdad E.M."/>
            <person name="Islam M.M."/>
            <person name="Ahmed B."/>
            <person name="Halim A."/>
            <person name="Hossen Q.M.M."/>
            <person name="Hossain M.Z."/>
            <person name="Ahmed R."/>
            <person name="Khan M.M."/>
            <person name="Islam R."/>
            <person name="Rashid M.M."/>
            <person name="Khan S.A."/>
            <person name="Rahman M.S."/>
            <person name="Alam M."/>
        </authorList>
    </citation>
    <scope>NUCLEOTIDE SEQUENCE [LARGE SCALE GENOMIC DNA]</scope>
    <source>
        <strain evidence="3">cv. CVL-1</strain>
        <tissue evidence="2">Whole seedling</tissue>
    </source>
</reference>
<accession>A0A1R3IP73</accession>
<dbReference type="OrthoDB" id="1877702at2759"/>
<dbReference type="Gramene" id="OMO84363">
    <property type="protein sequence ID" value="OMO84363"/>
    <property type="gene ID" value="CCACVL1_10856"/>
</dbReference>
<organism evidence="2 3">
    <name type="scientific">Corchorus capsularis</name>
    <name type="common">Jute</name>
    <dbReference type="NCBI Taxonomy" id="210143"/>
    <lineage>
        <taxon>Eukaryota</taxon>
        <taxon>Viridiplantae</taxon>
        <taxon>Streptophyta</taxon>
        <taxon>Embryophyta</taxon>
        <taxon>Tracheophyta</taxon>
        <taxon>Spermatophyta</taxon>
        <taxon>Magnoliopsida</taxon>
        <taxon>eudicotyledons</taxon>
        <taxon>Gunneridae</taxon>
        <taxon>Pentapetalae</taxon>
        <taxon>rosids</taxon>
        <taxon>malvids</taxon>
        <taxon>Malvales</taxon>
        <taxon>Malvaceae</taxon>
        <taxon>Grewioideae</taxon>
        <taxon>Apeibeae</taxon>
        <taxon>Corchorus</taxon>
    </lineage>
</organism>
<evidence type="ECO:0000313" key="2">
    <source>
        <dbReference type="EMBL" id="OMO84363.1"/>
    </source>
</evidence>
<gene>
    <name evidence="2" type="ORF">CCACVL1_10856</name>
</gene>
<proteinExistence type="predicted"/>
<sequence length="72" mass="7530">MAVFSSARNTNIPPSLSAGDEINVFTEGRSLMASLEDYNEPTANRGHDPPSRSIGGGGGNGGRGRSRKGRQL</sequence>
<keyword evidence="3" id="KW-1185">Reference proteome</keyword>
<dbReference type="EMBL" id="AWWV01009731">
    <property type="protein sequence ID" value="OMO84363.1"/>
    <property type="molecule type" value="Genomic_DNA"/>
</dbReference>
<dbReference type="AlphaFoldDB" id="A0A1R3IP73"/>
<dbReference type="InterPro" id="IPR034430">
    <property type="entry name" value="PSY"/>
</dbReference>
<comment type="caution">
    <text evidence="2">The sequence shown here is derived from an EMBL/GenBank/DDBJ whole genome shotgun (WGS) entry which is preliminary data.</text>
</comment>
<name>A0A1R3IP73_COCAP</name>
<feature type="region of interest" description="Disordered" evidence="1">
    <location>
        <begin position="33"/>
        <end position="72"/>
    </location>
</feature>
<evidence type="ECO:0000256" key="1">
    <source>
        <dbReference type="SAM" id="MobiDB-lite"/>
    </source>
</evidence>
<dbReference type="PANTHER" id="PTHR37177:SF4">
    <property type="entry name" value="PROTEIN PSY1"/>
    <property type="match status" value="1"/>
</dbReference>
<dbReference type="PANTHER" id="PTHR37177">
    <property type="entry name" value="PROTEIN PSY1"/>
    <property type="match status" value="1"/>
</dbReference>
<protein>
    <submittedName>
        <fullName evidence="2">Uncharacterized protein</fullName>
    </submittedName>
</protein>
<evidence type="ECO:0000313" key="3">
    <source>
        <dbReference type="Proteomes" id="UP000188268"/>
    </source>
</evidence>
<dbReference type="Proteomes" id="UP000188268">
    <property type="component" value="Unassembled WGS sequence"/>
</dbReference>
<feature type="compositionally biased region" description="Gly residues" evidence="1">
    <location>
        <begin position="54"/>
        <end position="63"/>
    </location>
</feature>